<evidence type="ECO:0000313" key="7">
    <source>
        <dbReference type="Proteomes" id="UP001209755"/>
    </source>
</evidence>
<reference evidence="7" key="1">
    <citation type="submission" date="2023-07" db="EMBL/GenBank/DDBJ databases">
        <title>Genome sequencing of Purple Non-Sulfur Bacteria from various extreme environments.</title>
        <authorList>
            <person name="Mayer M."/>
        </authorList>
    </citation>
    <scope>NUCLEOTIDE SEQUENCE [LARGE SCALE GENOMIC DNA]</scope>
    <source>
        <strain evidence="7">DSM 17935</strain>
    </source>
</reference>
<dbReference type="PROSITE" id="PS50977">
    <property type="entry name" value="HTH_TETR_2"/>
    <property type="match status" value="1"/>
</dbReference>
<proteinExistence type="predicted"/>
<evidence type="ECO:0000313" key="6">
    <source>
        <dbReference type="EMBL" id="MCW2308731.1"/>
    </source>
</evidence>
<name>A0ABT3HEN2_9HYPH</name>
<dbReference type="PRINTS" id="PR00455">
    <property type="entry name" value="HTHTETR"/>
</dbReference>
<protein>
    <submittedName>
        <fullName evidence="6">AcrR family transcriptional regulator</fullName>
    </submittedName>
</protein>
<dbReference type="Pfam" id="PF00440">
    <property type="entry name" value="TetR_N"/>
    <property type="match status" value="1"/>
</dbReference>
<dbReference type="Proteomes" id="UP001209755">
    <property type="component" value="Unassembled WGS sequence"/>
</dbReference>
<keyword evidence="7" id="KW-1185">Reference proteome</keyword>
<dbReference type="InterPro" id="IPR054156">
    <property type="entry name" value="YxaF_TetR_C"/>
</dbReference>
<dbReference type="Gene3D" id="1.10.357.10">
    <property type="entry name" value="Tetracycline Repressor, domain 2"/>
    <property type="match status" value="1"/>
</dbReference>
<keyword evidence="1" id="KW-0805">Transcription regulation</keyword>
<keyword evidence="3" id="KW-0804">Transcription</keyword>
<dbReference type="Pfam" id="PF21993">
    <property type="entry name" value="TetR_C_13_2"/>
    <property type="match status" value="1"/>
</dbReference>
<dbReference type="SUPFAM" id="SSF46689">
    <property type="entry name" value="Homeodomain-like"/>
    <property type="match status" value="1"/>
</dbReference>
<gene>
    <name evidence="6" type="ORF">M2319_003077</name>
</gene>
<comment type="caution">
    <text evidence="6">The sequence shown here is derived from an EMBL/GenBank/DDBJ whole genome shotgun (WGS) entry which is preliminary data.</text>
</comment>
<accession>A0ABT3HEN2</accession>
<dbReference type="SUPFAM" id="SSF48498">
    <property type="entry name" value="Tetracyclin repressor-like, C-terminal domain"/>
    <property type="match status" value="1"/>
</dbReference>
<organism evidence="6 7">
    <name type="scientific">Rhodobium gokarnense</name>
    <dbReference type="NCBI Taxonomy" id="364296"/>
    <lineage>
        <taxon>Bacteria</taxon>
        <taxon>Pseudomonadati</taxon>
        <taxon>Pseudomonadota</taxon>
        <taxon>Alphaproteobacteria</taxon>
        <taxon>Hyphomicrobiales</taxon>
        <taxon>Rhodobiaceae</taxon>
        <taxon>Rhodobium</taxon>
    </lineage>
</organism>
<dbReference type="PANTHER" id="PTHR47506:SF1">
    <property type="entry name" value="HTH-TYPE TRANSCRIPTIONAL REGULATOR YJDC"/>
    <property type="match status" value="1"/>
</dbReference>
<evidence type="ECO:0000256" key="4">
    <source>
        <dbReference type="PROSITE-ProRule" id="PRU00335"/>
    </source>
</evidence>
<dbReference type="PANTHER" id="PTHR47506">
    <property type="entry name" value="TRANSCRIPTIONAL REGULATORY PROTEIN"/>
    <property type="match status" value="1"/>
</dbReference>
<dbReference type="EMBL" id="JAOQNS010000008">
    <property type="protein sequence ID" value="MCW2308731.1"/>
    <property type="molecule type" value="Genomic_DNA"/>
</dbReference>
<evidence type="ECO:0000256" key="3">
    <source>
        <dbReference type="ARBA" id="ARBA00023163"/>
    </source>
</evidence>
<dbReference type="InterPro" id="IPR036271">
    <property type="entry name" value="Tet_transcr_reg_TetR-rel_C_sf"/>
</dbReference>
<sequence>MARKSAADKRNRLVEAAAKLFWTKGYAGASLADIATEADVPLGNVYYYFKSKAALARAVADMFVEDVERKLDEIEETGAPATARLSAILGVMARGSEDYDKHGCQIAAAIRDFSAFDLDTARRAGEAFEMLERRLQETLVDTGVASDVALRRAERTVTEWQGAIVTAQGTRDANRLHRAFRDMADDLGCPAP</sequence>
<dbReference type="InterPro" id="IPR009057">
    <property type="entry name" value="Homeodomain-like_sf"/>
</dbReference>
<dbReference type="InterPro" id="IPR001647">
    <property type="entry name" value="HTH_TetR"/>
</dbReference>
<dbReference type="RefSeq" id="WP_264602336.1">
    <property type="nucleotide sequence ID" value="NZ_JAOQNS010000008.1"/>
</dbReference>
<evidence type="ECO:0000256" key="1">
    <source>
        <dbReference type="ARBA" id="ARBA00023015"/>
    </source>
</evidence>
<feature type="DNA-binding region" description="H-T-H motif" evidence="4">
    <location>
        <begin position="30"/>
        <end position="49"/>
    </location>
</feature>
<evidence type="ECO:0000259" key="5">
    <source>
        <dbReference type="PROSITE" id="PS50977"/>
    </source>
</evidence>
<keyword evidence="2 4" id="KW-0238">DNA-binding</keyword>
<feature type="domain" description="HTH tetR-type" evidence="5">
    <location>
        <begin position="7"/>
        <end position="67"/>
    </location>
</feature>
<evidence type="ECO:0000256" key="2">
    <source>
        <dbReference type="ARBA" id="ARBA00023125"/>
    </source>
</evidence>